<reference evidence="3" key="1">
    <citation type="submission" date="2011-08" db="EMBL/GenBank/DDBJ databases">
        <title>The draft genome of Latimeria chalumnae.</title>
        <authorList>
            <person name="Di Palma F."/>
            <person name="Alfoldi J."/>
            <person name="Johnson J."/>
            <person name="Berlin A."/>
            <person name="Gnerre S."/>
            <person name="Jaffe D."/>
            <person name="MacCallum I."/>
            <person name="Young S."/>
            <person name="Walker B.J."/>
            <person name="Lander E."/>
            <person name="Lindblad-Toh K."/>
        </authorList>
    </citation>
    <scope>NUCLEOTIDE SEQUENCE [LARGE SCALE GENOMIC DNA]</scope>
    <source>
        <strain evidence="3">Wild caught</strain>
    </source>
</reference>
<dbReference type="PANTHER" id="PTHR34763:SF1">
    <property type="entry name" value="PROTEIN FAM104A"/>
    <property type="match status" value="1"/>
</dbReference>
<evidence type="ECO:0000313" key="3">
    <source>
        <dbReference type="Proteomes" id="UP000008672"/>
    </source>
</evidence>
<dbReference type="InParanoid" id="H3BGL8"/>
<evidence type="ECO:0000256" key="1">
    <source>
        <dbReference type="SAM" id="MobiDB-lite"/>
    </source>
</evidence>
<dbReference type="InterPro" id="IPR029222">
    <property type="entry name" value="VCF1/2-like"/>
</dbReference>
<dbReference type="OMA" id="PVTKNCK"/>
<dbReference type="Proteomes" id="UP000008672">
    <property type="component" value="Unassembled WGS sequence"/>
</dbReference>
<feature type="region of interest" description="Disordered" evidence="1">
    <location>
        <begin position="42"/>
        <end position="86"/>
    </location>
</feature>
<dbReference type="Pfam" id="PF15434">
    <property type="entry name" value="FAM104"/>
    <property type="match status" value="1"/>
</dbReference>
<keyword evidence="3" id="KW-1185">Reference proteome</keyword>
<dbReference type="PANTHER" id="PTHR34763">
    <property type="entry name" value="PROTEIN FAM104A"/>
    <property type="match status" value="1"/>
</dbReference>
<dbReference type="AlphaFoldDB" id="H3BGL8"/>
<accession>H3BGL8</accession>
<feature type="compositionally biased region" description="Polar residues" evidence="1">
    <location>
        <begin position="73"/>
        <end position="86"/>
    </location>
</feature>
<feature type="compositionally biased region" description="Low complexity" evidence="1">
    <location>
        <begin position="43"/>
        <end position="64"/>
    </location>
</feature>
<dbReference type="EMBL" id="AFYH01011546">
    <property type="status" value="NOT_ANNOTATED_CDS"/>
    <property type="molecule type" value="Genomic_DNA"/>
</dbReference>
<proteinExistence type="predicted"/>
<dbReference type="Bgee" id="ENSLACG00000018485">
    <property type="expression patterns" value="Expressed in muscle tissue and 6 other cell types or tissues"/>
</dbReference>
<name>H3BGL8_LATCH</name>
<protein>
    <submittedName>
        <fullName evidence="2">VCP nuclear cofactor family member 2</fullName>
    </submittedName>
</protein>
<dbReference type="FunCoup" id="H3BGL8">
    <property type="interactions" value="1285"/>
</dbReference>
<reference evidence="2" key="3">
    <citation type="submission" date="2025-09" db="UniProtKB">
        <authorList>
            <consortium name="Ensembl"/>
        </authorList>
    </citation>
    <scope>IDENTIFICATION</scope>
</reference>
<dbReference type="eggNOG" id="ENOG502S0Z3">
    <property type="taxonomic scope" value="Eukaryota"/>
</dbReference>
<dbReference type="Ensembl" id="ENSLACT00000021179.1">
    <property type="protein sequence ID" value="ENSLACP00000021039.1"/>
    <property type="gene ID" value="ENSLACG00000018485.2"/>
</dbReference>
<dbReference type="EMBL" id="AFYH01011545">
    <property type="status" value="NOT_ANNOTATED_CDS"/>
    <property type="molecule type" value="Genomic_DNA"/>
</dbReference>
<gene>
    <name evidence="2" type="primary">VCF2</name>
</gene>
<dbReference type="GeneTree" id="ENSGT00390000001055"/>
<organism evidence="2 3">
    <name type="scientific">Latimeria chalumnae</name>
    <name type="common">Coelacanth</name>
    <dbReference type="NCBI Taxonomy" id="7897"/>
    <lineage>
        <taxon>Eukaryota</taxon>
        <taxon>Metazoa</taxon>
        <taxon>Chordata</taxon>
        <taxon>Craniata</taxon>
        <taxon>Vertebrata</taxon>
        <taxon>Euteleostomi</taxon>
        <taxon>Coelacanthiformes</taxon>
        <taxon>Coelacanthidae</taxon>
        <taxon>Latimeria</taxon>
    </lineage>
</organism>
<sequence>ILQNLRKRRRSCEDEDIHLLPQPKRISSNTFLHDFWDTESIKSGSGASSSSDSSGVSSPDRPSGLLPADIGVNQRNPGCSPSTSYQYPYEQSALSHGSYVHINQILKEAHFHSLQHRGNPLT</sequence>
<dbReference type="STRING" id="7897.ENSLACP00000021039"/>
<evidence type="ECO:0000313" key="2">
    <source>
        <dbReference type="Ensembl" id="ENSLACP00000021039.1"/>
    </source>
</evidence>
<reference evidence="2" key="2">
    <citation type="submission" date="2025-08" db="UniProtKB">
        <authorList>
            <consortium name="Ensembl"/>
        </authorList>
    </citation>
    <scope>IDENTIFICATION</scope>
</reference>